<feature type="region of interest" description="Disordered" evidence="7">
    <location>
        <begin position="40"/>
        <end position="77"/>
    </location>
</feature>
<evidence type="ECO:0000313" key="8">
    <source>
        <dbReference type="EMBL" id="NYJ16018.1"/>
    </source>
</evidence>
<evidence type="ECO:0000256" key="7">
    <source>
        <dbReference type="SAM" id="MobiDB-lite"/>
    </source>
</evidence>
<dbReference type="InterPro" id="IPR020583">
    <property type="entry name" value="Inositol_monoP_metal-BS"/>
</dbReference>
<dbReference type="GO" id="GO:0006020">
    <property type="term" value="P:inositol metabolic process"/>
    <property type="evidence" value="ECO:0007669"/>
    <property type="project" value="TreeGrafter"/>
</dbReference>
<proteinExistence type="predicted"/>
<dbReference type="GO" id="GO:0008934">
    <property type="term" value="F:inositol monophosphate 1-phosphatase activity"/>
    <property type="evidence" value="ECO:0007669"/>
    <property type="project" value="TreeGrafter"/>
</dbReference>
<dbReference type="PROSITE" id="PS00630">
    <property type="entry name" value="IMP_2"/>
    <property type="match status" value="1"/>
</dbReference>
<evidence type="ECO:0000313" key="9">
    <source>
        <dbReference type="Proteomes" id="UP000560069"/>
    </source>
</evidence>
<organism evidence="8 9">
    <name type="scientific">Nesterenkonia sandarakina</name>
    <dbReference type="NCBI Taxonomy" id="272918"/>
    <lineage>
        <taxon>Bacteria</taxon>
        <taxon>Bacillati</taxon>
        <taxon>Actinomycetota</taxon>
        <taxon>Actinomycetes</taxon>
        <taxon>Micrococcales</taxon>
        <taxon>Micrococcaceae</taxon>
        <taxon>Nesterenkonia</taxon>
    </lineage>
</organism>
<dbReference type="PANTHER" id="PTHR20854">
    <property type="entry name" value="INOSITOL MONOPHOSPHATASE"/>
    <property type="match status" value="1"/>
</dbReference>
<dbReference type="PRINTS" id="PR00377">
    <property type="entry name" value="IMPHPHTASES"/>
</dbReference>
<feature type="binding site" evidence="6">
    <location>
        <position position="129"/>
    </location>
    <ligand>
        <name>Mg(2+)</name>
        <dbReference type="ChEBI" id="CHEBI:18420"/>
        <label>1</label>
        <note>catalytic</note>
    </ligand>
</feature>
<dbReference type="Gene3D" id="3.30.540.10">
    <property type="entry name" value="Fructose-1,6-Bisphosphatase, subunit A, domain 1"/>
    <property type="match status" value="1"/>
</dbReference>
<feature type="binding site" evidence="6">
    <location>
        <position position="114"/>
    </location>
    <ligand>
        <name>Mg(2+)</name>
        <dbReference type="ChEBI" id="CHEBI:18420"/>
        <label>1</label>
        <note>catalytic</note>
    </ligand>
</feature>
<dbReference type="Gene3D" id="3.40.190.80">
    <property type="match status" value="1"/>
</dbReference>
<feature type="binding site" evidence="6">
    <location>
        <position position="265"/>
    </location>
    <ligand>
        <name>Mg(2+)</name>
        <dbReference type="ChEBI" id="CHEBI:18420"/>
        <label>1</label>
        <note>catalytic</note>
    </ligand>
</feature>
<evidence type="ECO:0000256" key="5">
    <source>
        <dbReference type="ARBA" id="ARBA00022842"/>
    </source>
</evidence>
<dbReference type="AlphaFoldDB" id="A0A7Z0E6Z6"/>
<gene>
    <name evidence="8" type="ORF">HNR11_000552</name>
</gene>
<dbReference type="Pfam" id="PF00459">
    <property type="entry name" value="Inositol_P"/>
    <property type="match status" value="1"/>
</dbReference>
<comment type="cofactor">
    <cofactor evidence="6">
        <name>Mg(2+)</name>
        <dbReference type="ChEBI" id="CHEBI:18420"/>
    </cofactor>
</comment>
<dbReference type="RefSeq" id="WP_343050568.1">
    <property type="nucleotide sequence ID" value="NZ_BAAALK010000008.1"/>
</dbReference>
<dbReference type="PANTHER" id="PTHR20854:SF4">
    <property type="entry name" value="INOSITOL-1-MONOPHOSPHATASE-RELATED"/>
    <property type="match status" value="1"/>
</dbReference>
<feature type="binding site" evidence="6">
    <location>
        <position position="131"/>
    </location>
    <ligand>
        <name>Mg(2+)</name>
        <dbReference type="ChEBI" id="CHEBI:18420"/>
        <label>1</label>
        <note>catalytic</note>
    </ligand>
</feature>
<evidence type="ECO:0000256" key="6">
    <source>
        <dbReference type="PIRSR" id="PIRSR600760-2"/>
    </source>
</evidence>
<dbReference type="GO" id="GO:0046872">
    <property type="term" value="F:metal ion binding"/>
    <property type="evidence" value="ECO:0007669"/>
    <property type="project" value="UniProtKB-KW"/>
</dbReference>
<comment type="catalytic activity">
    <reaction evidence="1">
        <text>a myo-inositol phosphate + H2O = myo-inositol + phosphate</text>
        <dbReference type="Rhea" id="RHEA:24056"/>
        <dbReference type="ChEBI" id="CHEBI:15377"/>
        <dbReference type="ChEBI" id="CHEBI:17268"/>
        <dbReference type="ChEBI" id="CHEBI:43474"/>
        <dbReference type="ChEBI" id="CHEBI:84139"/>
        <dbReference type="EC" id="3.1.3.25"/>
    </reaction>
</comment>
<evidence type="ECO:0000256" key="2">
    <source>
        <dbReference type="ARBA" id="ARBA00013106"/>
    </source>
</evidence>
<dbReference type="EMBL" id="JACCFQ010000001">
    <property type="protein sequence ID" value="NYJ16018.1"/>
    <property type="molecule type" value="Genomic_DNA"/>
</dbReference>
<keyword evidence="3 6" id="KW-0479">Metal-binding</keyword>
<dbReference type="EC" id="3.1.3.25" evidence="2"/>
<protein>
    <recommendedName>
        <fullName evidence="2">inositol-phosphate phosphatase</fullName>
        <ecNumber evidence="2">3.1.3.25</ecNumber>
    </recommendedName>
</protein>
<dbReference type="InterPro" id="IPR000760">
    <property type="entry name" value="Inositol_monophosphatase-like"/>
</dbReference>
<name>A0A7Z0E6Z6_9MICC</name>
<evidence type="ECO:0000256" key="3">
    <source>
        <dbReference type="ARBA" id="ARBA00022723"/>
    </source>
</evidence>
<evidence type="ECO:0000256" key="4">
    <source>
        <dbReference type="ARBA" id="ARBA00022801"/>
    </source>
</evidence>
<keyword evidence="9" id="KW-1185">Reference proteome</keyword>
<feature type="compositionally biased region" description="Low complexity" evidence="7">
    <location>
        <begin position="40"/>
        <end position="70"/>
    </location>
</feature>
<dbReference type="GO" id="GO:0046854">
    <property type="term" value="P:phosphatidylinositol phosphate biosynthetic process"/>
    <property type="evidence" value="ECO:0007669"/>
    <property type="project" value="InterPro"/>
</dbReference>
<accession>A0A7Z0E6Z6</accession>
<feature type="binding site" evidence="6">
    <location>
        <position position="132"/>
    </location>
    <ligand>
        <name>Mg(2+)</name>
        <dbReference type="ChEBI" id="CHEBI:18420"/>
        <label>1</label>
        <note>catalytic</note>
    </ligand>
</feature>
<dbReference type="InterPro" id="IPR020550">
    <property type="entry name" value="Inositol_monophosphatase_CS"/>
</dbReference>
<dbReference type="SUPFAM" id="SSF56655">
    <property type="entry name" value="Carbohydrate phosphatase"/>
    <property type="match status" value="1"/>
</dbReference>
<dbReference type="PROSITE" id="PS00629">
    <property type="entry name" value="IMP_1"/>
    <property type="match status" value="1"/>
</dbReference>
<comment type="caution">
    <text evidence="8">The sequence shown here is derived from an EMBL/GenBank/DDBJ whole genome shotgun (WGS) entry which is preliminary data.</text>
</comment>
<sequence>MPNTTAARPSTRELRRIALHAAQTAGLPLIEAFRPCAEASPSSASPAAAGPAAGSPTAARPAAAHPAADPSRSDMGVRAKTNSHDLVTFYDGATEDALALALTRAVPDSWVTGEESGARGSGSLEWIIDPIDGTSNFAHGFAMFSISIAAVFGGEVIAAVVHDPVNRLSFSADDDGAYLSSSQRPEIRLGSPREAPRSGAALNLMTSYPSAEVLAQEGPLALEAFGEMVTSFSTVRRVVSGALELCHAAAGWTDVVLGVDTKPWDIAAGMLILRRAGGSYLASRGTTDDLGQSPDHLAPDYLGLGPGVDSPAARRLFDAASARRRRFSHS</sequence>
<dbReference type="Proteomes" id="UP000560069">
    <property type="component" value="Unassembled WGS sequence"/>
</dbReference>
<evidence type="ECO:0000256" key="1">
    <source>
        <dbReference type="ARBA" id="ARBA00001033"/>
    </source>
</evidence>
<reference evidence="8 9" key="1">
    <citation type="submission" date="2020-07" db="EMBL/GenBank/DDBJ databases">
        <title>Sequencing the genomes of 1000 actinobacteria strains.</title>
        <authorList>
            <person name="Klenk H.-P."/>
        </authorList>
    </citation>
    <scope>NUCLEOTIDE SEQUENCE [LARGE SCALE GENOMIC DNA]</scope>
    <source>
        <strain evidence="8 9">DSM 15664</strain>
    </source>
</reference>
<keyword evidence="4 8" id="KW-0378">Hydrolase</keyword>
<dbReference type="GO" id="GO:0007165">
    <property type="term" value="P:signal transduction"/>
    <property type="evidence" value="ECO:0007669"/>
    <property type="project" value="TreeGrafter"/>
</dbReference>
<keyword evidence="5 6" id="KW-0460">Magnesium</keyword>